<evidence type="ECO:0000256" key="4">
    <source>
        <dbReference type="ARBA" id="ARBA00022692"/>
    </source>
</evidence>
<evidence type="ECO:0000256" key="8">
    <source>
        <dbReference type="ARBA" id="ARBA00023136"/>
    </source>
</evidence>
<dbReference type="Gene3D" id="3.40.50.300">
    <property type="entry name" value="P-loop containing nucleotide triphosphate hydrolases"/>
    <property type="match status" value="1"/>
</dbReference>
<organism evidence="11 12">
    <name type="scientific">Phytohabitans suffuscus</name>
    <dbReference type="NCBI Taxonomy" id="624315"/>
    <lineage>
        <taxon>Bacteria</taxon>
        <taxon>Bacillati</taxon>
        <taxon>Actinomycetota</taxon>
        <taxon>Actinomycetes</taxon>
        <taxon>Micromonosporales</taxon>
        <taxon>Micromonosporaceae</taxon>
    </lineage>
</organism>
<dbReference type="EMBL" id="AP022871">
    <property type="protein sequence ID" value="BCB83749.1"/>
    <property type="molecule type" value="Genomic_DNA"/>
</dbReference>
<dbReference type="GO" id="GO:0015658">
    <property type="term" value="F:branched-chain amino acid transmembrane transporter activity"/>
    <property type="evidence" value="ECO:0007669"/>
    <property type="project" value="InterPro"/>
</dbReference>
<evidence type="ECO:0000256" key="5">
    <source>
        <dbReference type="ARBA" id="ARBA00022741"/>
    </source>
</evidence>
<dbReference type="GO" id="GO:0005524">
    <property type="term" value="F:ATP binding"/>
    <property type="evidence" value="ECO:0007669"/>
    <property type="project" value="UniProtKB-KW"/>
</dbReference>
<feature type="transmembrane region" description="Helical" evidence="9">
    <location>
        <begin position="218"/>
        <end position="237"/>
    </location>
</feature>
<evidence type="ECO:0000256" key="2">
    <source>
        <dbReference type="ARBA" id="ARBA00022448"/>
    </source>
</evidence>
<evidence type="ECO:0000256" key="6">
    <source>
        <dbReference type="ARBA" id="ARBA00022840"/>
    </source>
</evidence>
<dbReference type="InterPro" id="IPR001851">
    <property type="entry name" value="ABC_transp_permease"/>
</dbReference>
<evidence type="ECO:0000256" key="9">
    <source>
        <dbReference type="SAM" id="Phobius"/>
    </source>
</evidence>
<dbReference type="GO" id="GO:0005886">
    <property type="term" value="C:plasma membrane"/>
    <property type="evidence" value="ECO:0007669"/>
    <property type="project" value="UniProtKB-SubCell"/>
</dbReference>
<dbReference type="InterPro" id="IPR003439">
    <property type="entry name" value="ABC_transporter-like_ATP-bd"/>
</dbReference>
<gene>
    <name evidence="11" type="ORF">Psuf_010620</name>
</gene>
<dbReference type="RefSeq" id="WP_173154401.1">
    <property type="nucleotide sequence ID" value="NZ_AP022871.1"/>
</dbReference>
<keyword evidence="8 9" id="KW-0472">Membrane</keyword>
<proteinExistence type="predicted"/>
<keyword evidence="2" id="KW-0813">Transport</keyword>
<dbReference type="Pfam" id="PF00005">
    <property type="entry name" value="ABC_tran"/>
    <property type="match status" value="1"/>
</dbReference>
<dbReference type="InterPro" id="IPR051120">
    <property type="entry name" value="ABC_AA/LPS_Transport"/>
</dbReference>
<dbReference type="Pfam" id="PF02653">
    <property type="entry name" value="BPD_transp_2"/>
    <property type="match status" value="1"/>
</dbReference>
<dbReference type="Proteomes" id="UP000503011">
    <property type="component" value="Chromosome"/>
</dbReference>
<evidence type="ECO:0000256" key="1">
    <source>
        <dbReference type="ARBA" id="ARBA00004651"/>
    </source>
</evidence>
<feature type="domain" description="ABC transporter" evidence="10">
    <location>
        <begin position="344"/>
        <end position="591"/>
    </location>
</feature>
<keyword evidence="5" id="KW-0547">Nucleotide-binding</keyword>
<evidence type="ECO:0000256" key="3">
    <source>
        <dbReference type="ARBA" id="ARBA00022475"/>
    </source>
</evidence>
<feature type="transmembrane region" description="Helical" evidence="9">
    <location>
        <begin position="92"/>
        <end position="114"/>
    </location>
</feature>
<dbReference type="PROSITE" id="PS50893">
    <property type="entry name" value="ABC_TRANSPORTER_2"/>
    <property type="match status" value="1"/>
</dbReference>
<keyword evidence="3" id="KW-1003">Cell membrane</keyword>
<reference evidence="11 12" key="1">
    <citation type="submission" date="2020-03" db="EMBL/GenBank/DDBJ databases">
        <title>Whole genome shotgun sequence of Phytohabitans suffuscus NBRC 105367.</title>
        <authorList>
            <person name="Komaki H."/>
            <person name="Tamura T."/>
        </authorList>
    </citation>
    <scope>NUCLEOTIDE SEQUENCE [LARGE SCALE GENOMIC DNA]</scope>
    <source>
        <strain evidence="11 12">NBRC 105367</strain>
    </source>
</reference>
<reference evidence="11 12" key="2">
    <citation type="submission" date="2020-03" db="EMBL/GenBank/DDBJ databases">
        <authorList>
            <person name="Ichikawa N."/>
            <person name="Kimura A."/>
            <person name="Kitahashi Y."/>
            <person name="Uohara A."/>
        </authorList>
    </citation>
    <scope>NUCLEOTIDE SEQUENCE [LARGE SCALE GENOMIC DNA]</scope>
    <source>
        <strain evidence="11 12">NBRC 105367</strain>
    </source>
</reference>
<dbReference type="InterPro" id="IPR003593">
    <property type="entry name" value="AAA+_ATPase"/>
</dbReference>
<dbReference type="GO" id="GO:0016887">
    <property type="term" value="F:ATP hydrolysis activity"/>
    <property type="evidence" value="ECO:0007669"/>
    <property type="project" value="InterPro"/>
</dbReference>
<dbReference type="InterPro" id="IPR043428">
    <property type="entry name" value="LivM-like"/>
</dbReference>
<keyword evidence="12" id="KW-1185">Reference proteome</keyword>
<accession>A0A6F8YCJ9</accession>
<dbReference type="AlphaFoldDB" id="A0A6F8YCJ9"/>
<dbReference type="CDD" id="cd03219">
    <property type="entry name" value="ABC_Mj1267_LivG_branched"/>
    <property type="match status" value="1"/>
</dbReference>
<dbReference type="CDD" id="cd06581">
    <property type="entry name" value="TM_PBP1_LivM_like"/>
    <property type="match status" value="1"/>
</dbReference>
<evidence type="ECO:0000259" key="10">
    <source>
        <dbReference type="PROSITE" id="PS50893"/>
    </source>
</evidence>
<feature type="transmembrane region" description="Helical" evidence="9">
    <location>
        <begin position="249"/>
        <end position="281"/>
    </location>
</feature>
<feature type="transmembrane region" description="Helical" evidence="9">
    <location>
        <begin position="43"/>
        <end position="62"/>
    </location>
</feature>
<evidence type="ECO:0000313" key="12">
    <source>
        <dbReference type="Proteomes" id="UP000503011"/>
    </source>
</evidence>
<keyword evidence="6" id="KW-0067">ATP-binding</keyword>
<evidence type="ECO:0000256" key="7">
    <source>
        <dbReference type="ARBA" id="ARBA00022989"/>
    </source>
</evidence>
<dbReference type="SUPFAM" id="SSF52540">
    <property type="entry name" value="P-loop containing nucleoside triphosphate hydrolases"/>
    <property type="match status" value="1"/>
</dbReference>
<feature type="transmembrane region" description="Helical" evidence="9">
    <location>
        <begin position="14"/>
        <end position="31"/>
    </location>
</feature>
<sequence length="606" mass="63805">MSIQSIATGRARPWLLPAGWLLVTAVVANQPSLGLDAFWTRQIVLVCLSALLVSGLNLSLGWAGELNMGLPAMYAVGAYLTAYLSSKVFNDLAVCLVLSAVAAIVVGLLAGVPGLRLGGWMLAVCTFLLVGLIPVTLQVIPTSILGGQSGFVGIPRPRLFGHPLREEAFYAVVVVVTALWFALYRNAVKSPFGDSLLVLQHGPVLAPSLGLSRYRLKLTTYALASVPIGVAGSLFAYNDRFVAPESLGLHLILLTLVALIIAGRRSIYAIFVGVVVVQYLNNLSTEFDEWSDVAFGAFLVIGGLAFGGGIAGLARRVARRFIPVATAHAGAGAGAVPDLSGADLRLDAVRKTFGGVHAVADVSLLARAGQITALIGPNGSGKTTTLNLISGLQRPTAGRILLGDRDLTRLPAIQVARCGVARTFQTPAIPIELTVLDAVAAGRIQRRPISLLSTMLRSPKYRRVVRENREAAAQWLAVVGLSPVAGEPAAAMALGTRRMIELARALCADPSLLLLDEVASGLDRDEVEELATVLRKVRDAGATVILVEHNFSLVRSLADHVVVLAEGAVLTDGDPRTIAEHPEVLERFLGTGAGVSGTTLQEGRRA</sequence>
<dbReference type="InterPro" id="IPR027417">
    <property type="entry name" value="P-loop_NTPase"/>
</dbReference>
<dbReference type="KEGG" id="psuu:Psuf_010620"/>
<protein>
    <submittedName>
        <fullName evidence="11">Branched-chain amino acid ABC transporter permease</fullName>
    </submittedName>
</protein>
<feature type="transmembrane region" description="Helical" evidence="9">
    <location>
        <begin position="68"/>
        <end position="85"/>
    </location>
</feature>
<dbReference type="SMART" id="SM00382">
    <property type="entry name" value="AAA"/>
    <property type="match status" value="1"/>
</dbReference>
<dbReference type="PANTHER" id="PTHR45772">
    <property type="entry name" value="CONSERVED COMPONENT OF ABC TRANSPORTER FOR NATURAL AMINO ACIDS-RELATED"/>
    <property type="match status" value="1"/>
</dbReference>
<feature type="transmembrane region" description="Helical" evidence="9">
    <location>
        <begin position="293"/>
        <end position="314"/>
    </location>
</feature>
<name>A0A6F8YCJ9_9ACTN</name>
<feature type="transmembrane region" description="Helical" evidence="9">
    <location>
        <begin position="168"/>
        <end position="187"/>
    </location>
</feature>
<comment type="subcellular location">
    <subcellularLocation>
        <location evidence="1">Cell membrane</location>
        <topology evidence="1">Multi-pass membrane protein</topology>
    </subcellularLocation>
</comment>
<feature type="transmembrane region" description="Helical" evidence="9">
    <location>
        <begin position="120"/>
        <end position="147"/>
    </location>
</feature>
<dbReference type="PANTHER" id="PTHR45772:SF2">
    <property type="entry name" value="ABC TRANSPORTER ATP-BINDING PROTEIN"/>
    <property type="match status" value="1"/>
</dbReference>
<keyword evidence="4 9" id="KW-0812">Transmembrane</keyword>
<keyword evidence="7 9" id="KW-1133">Transmembrane helix</keyword>
<evidence type="ECO:0000313" key="11">
    <source>
        <dbReference type="EMBL" id="BCB83749.1"/>
    </source>
</evidence>